<evidence type="ECO:0000313" key="3">
    <source>
        <dbReference type="Proteomes" id="UP000001868"/>
    </source>
</evidence>
<dbReference type="Gene3D" id="1.10.10.60">
    <property type="entry name" value="Homeodomain-like"/>
    <property type="match status" value="1"/>
</dbReference>
<dbReference type="AlphaFoldDB" id="B4RHH7"/>
<protein>
    <recommendedName>
        <fullName evidence="4">Terminase small subunit</fullName>
    </recommendedName>
</protein>
<reference evidence="2 3" key="1">
    <citation type="journal article" date="2008" name="BMC Genomics">
        <title>Complete genome of Phenylobacterium zucineum - a novel facultative intracellular bacterium isolated from human erythroleukemia cell line K562.</title>
        <authorList>
            <person name="Luo Y."/>
            <person name="Xu X."/>
            <person name="Ding Z."/>
            <person name="Liu Z."/>
            <person name="Zhang B."/>
            <person name="Yan Z."/>
            <person name="Sun J."/>
            <person name="Hu S."/>
            <person name="Hu X."/>
        </authorList>
    </citation>
    <scope>NUCLEOTIDE SEQUENCE [LARGE SCALE GENOMIC DNA]</scope>
    <source>
        <strain evidence="2 3">HLK1</strain>
    </source>
</reference>
<dbReference type="Pfam" id="PF20901">
    <property type="entry name" value="Sf6_terminase"/>
    <property type="match status" value="1"/>
</dbReference>
<feature type="region of interest" description="Disordered" evidence="1">
    <location>
        <begin position="168"/>
        <end position="221"/>
    </location>
</feature>
<proteinExistence type="predicted"/>
<accession>B4RHH7</accession>
<keyword evidence="3" id="KW-1185">Reference proteome</keyword>
<evidence type="ECO:0000313" key="2">
    <source>
        <dbReference type="EMBL" id="ACG77437.1"/>
    </source>
</evidence>
<dbReference type="InterPro" id="IPR048683">
    <property type="entry name" value="Sf6_terminase"/>
</dbReference>
<dbReference type="EMBL" id="CP000747">
    <property type="protein sequence ID" value="ACG77437.1"/>
    <property type="molecule type" value="Genomic_DNA"/>
</dbReference>
<dbReference type="KEGG" id="pzu:PHZ_c1023"/>
<name>B4RHH7_PHEZH</name>
<feature type="compositionally biased region" description="Basic and acidic residues" evidence="1">
    <location>
        <begin position="188"/>
        <end position="207"/>
    </location>
</feature>
<evidence type="ECO:0008006" key="4">
    <source>
        <dbReference type="Google" id="ProtNLM"/>
    </source>
</evidence>
<gene>
    <name evidence="2" type="ordered locus">PHZ_c1023</name>
</gene>
<dbReference type="Proteomes" id="UP000001868">
    <property type="component" value="Chromosome"/>
</dbReference>
<evidence type="ECO:0000256" key="1">
    <source>
        <dbReference type="SAM" id="MobiDB-lite"/>
    </source>
</evidence>
<dbReference type="HOGENOM" id="CLU_1123713_0_0_5"/>
<organism evidence="2 3">
    <name type="scientific">Phenylobacterium zucineum (strain HLK1)</name>
    <dbReference type="NCBI Taxonomy" id="450851"/>
    <lineage>
        <taxon>Bacteria</taxon>
        <taxon>Pseudomonadati</taxon>
        <taxon>Pseudomonadota</taxon>
        <taxon>Alphaproteobacteria</taxon>
        <taxon>Caulobacterales</taxon>
        <taxon>Caulobacteraceae</taxon>
        <taxon>Phenylobacterium</taxon>
    </lineage>
</organism>
<sequence length="221" mass="24484">MAQRGLFRRAIEAARIEAGRGSAIGRPCGYCRETAEAIFVRLCGGEALSAICRDPQMPAASTVYAWLAREPQFAEAYRLAREVQADALAAEGWELAKAATPDTAFLAKVRLEHLRWYAAKLGPRTWGGLKATSPAEPPEMTVMCMRRFSLEVDARGWKRVVSWYPDPETRTPVMEEPGPWIPPSDGEATARRLKALEEDPEAAERRRAGWNAAPSDPEGWT</sequence>